<dbReference type="AlphaFoldDB" id="A0A0K6I4U4"/>
<evidence type="ECO:0000313" key="4">
    <source>
        <dbReference type="Proteomes" id="UP000183649"/>
    </source>
</evidence>
<evidence type="ECO:0000259" key="2">
    <source>
        <dbReference type="Pfam" id="PF11845"/>
    </source>
</evidence>
<evidence type="ECO:0000256" key="1">
    <source>
        <dbReference type="SAM" id="SignalP"/>
    </source>
</evidence>
<organism evidence="3 4">
    <name type="scientific">Thiomonas bhubaneswarensis</name>
    <dbReference type="NCBI Taxonomy" id="339866"/>
    <lineage>
        <taxon>Bacteria</taxon>
        <taxon>Pseudomonadati</taxon>
        <taxon>Pseudomonadota</taxon>
        <taxon>Betaproteobacteria</taxon>
        <taxon>Burkholderiales</taxon>
        <taxon>Thiomonas</taxon>
    </lineage>
</organism>
<feature type="signal peptide" evidence="1">
    <location>
        <begin position="1"/>
        <end position="20"/>
    </location>
</feature>
<feature type="domain" description="Tll0287-like" evidence="2">
    <location>
        <begin position="21"/>
        <end position="193"/>
    </location>
</feature>
<proteinExistence type="predicted"/>
<dbReference type="Pfam" id="PF11845">
    <property type="entry name" value="Tll0287-like"/>
    <property type="match status" value="1"/>
</dbReference>
<sequence>MRPMPSLLAALALASTPMLAQAESAATPEQMQATRAVTGELLKTLSGKLQESMKANGPAESISVCKTIAPQIALGLADKTGWKITRVGTRVRNVDMGTPNVWQHKALAHLNADLKSGAKPETLEWSEVVTENGMPTLHYAKAIVLQTQCLACHGTAAQLAPGVADKLKANYPHDQATGYAPGQLRGAVVISRPL</sequence>
<dbReference type="RefSeq" id="WP_055450889.1">
    <property type="nucleotide sequence ID" value="NZ_CYHF01000006.1"/>
</dbReference>
<dbReference type="STRING" id="339866.GCA_001418255_02032"/>
<gene>
    <name evidence="3" type="ORF">Ga0061069_106241</name>
</gene>
<keyword evidence="4" id="KW-1185">Reference proteome</keyword>
<evidence type="ECO:0000313" key="3">
    <source>
        <dbReference type="EMBL" id="CUA98140.1"/>
    </source>
</evidence>
<dbReference type="Proteomes" id="UP000183649">
    <property type="component" value="Unassembled WGS sequence"/>
</dbReference>
<keyword evidence="1" id="KW-0732">Signal</keyword>
<accession>A0A0K6I4U4</accession>
<name>A0A0K6I4U4_9BURK</name>
<feature type="chain" id="PRO_5005504852" description="Tll0287-like domain-containing protein" evidence="1">
    <location>
        <begin position="21"/>
        <end position="194"/>
    </location>
</feature>
<dbReference type="OrthoDB" id="9797588at2"/>
<dbReference type="EMBL" id="CYHF01000006">
    <property type="protein sequence ID" value="CUA98140.1"/>
    <property type="molecule type" value="Genomic_DNA"/>
</dbReference>
<protein>
    <recommendedName>
        <fullName evidence="2">Tll0287-like domain-containing protein</fullName>
    </recommendedName>
</protein>
<reference evidence="4" key="1">
    <citation type="submission" date="2015-08" db="EMBL/GenBank/DDBJ databases">
        <authorList>
            <person name="Varghese N."/>
        </authorList>
    </citation>
    <scope>NUCLEOTIDE SEQUENCE [LARGE SCALE GENOMIC DNA]</scope>
    <source>
        <strain evidence="4">DSM 18181</strain>
    </source>
</reference>
<dbReference type="InterPro" id="IPR021796">
    <property type="entry name" value="Tll0287-like_dom"/>
</dbReference>